<gene>
    <name evidence="2" type="ORF">GONAM_28_00180</name>
</gene>
<dbReference type="EMBL" id="BAHE01000028">
    <property type="protein sequence ID" value="GAC01516.1"/>
    <property type="molecule type" value="Genomic_DNA"/>
</dbReference>
<feature type="compositionally biased region" description="Basic and acidic residues" evidence="1">
    <location>
        <begin position="47"/>
        <end position="64"/>
    </location>
</feature>
<evidence type="ECO:0000313" key="2">
    <source>
        <dbReference type="EMBL" id="GAC01516.1"/>
    </source>
</evidence>
<protein>
    <recommendedName>
        <fullName evidence="4">CsbD-like domain-containing protein</fullName>
    </recommendedName>
</protein>
<evidence type="ECO:0000256" key="1">
    <source>
        <dbReference type="SAM" id="MobiDB-lite"/>
    </source>
</evidence>
<dbReference type="Proteomes" id="UP000035058">
    <property type="component" value="Unassembled WGS sequence"/>
</dbReference>
<reference evidence="2 3" key="1">
    <citation type="submission" date="2012-08" db="EMBL/GenBank/DDBJ databases">
        <title>Whole genome shotgun sequence of Gordonia namibiensis NBRC 108229.</title>
        <authorList>
            <person name="Isaki-Nakamura S."/>
            <person name="Hosoyama A."/>
            <person name="Tsuchikane K."/>
            <person name="Katsumata H."/>
            <person name="Baba S."/>
            <person name="Yamazaki S."/>
            <person name="Fujita N."/>
        </authorList>
    </citation>
    <scope>NUCLEOTIDE SEQUENCE [LARGE SCALE GENOMIC DNA]</scope>
    <source>
        <strain evidence="2 3">NBRC 108229</strain>
    </source>
</reference>
<comment type="caution">
    <text evidence="2">The sequence shown here is derived from an EMBL/GenBank/DDBJ whole genome shotgun (WGS) entry which is preliminary data.</text>
</comment>
<sequence length="64" mass="6809">MSIGKKIRHKSEAAGGAVKKTTGQALGNERMEAEGARGQTKGQSKQVGDKLRQAGDKLKHAIKH</sequence>
<dbReference type="AlphaFoldDB" id="K6WQ15"/>
<dbReference type="RefSeq" id="WP_006867683.1">
    <property type="nucleotide sequence ID" value="NZ_BAHE01000028.1"/>
</dbReference>
<name>K6WQ15_9ACTN</name>
<proteinExistence type="predicted"/>
<evidence type="ECO:0000313" key="3">
    <source>
        <dbReference type="Proteomes" id="UP000035058"/>
    </source>
</evidence>
<evidence type="ECO:0008006" key="4">
    <source>
        <dbReference type="Google" id="ProtNLM"/>
    </source>
</evidence>
<feature type="region of interest" description="Disordered" evidence="1">
    <location>
        <begin position="1"/>
        <end position="64"/>
    </location>
</feature>
<keyword evidence="3" id="KW-1185">Reference proteome</keyword>
<accession>K6WQ15</accession>
<organism evidence="2 3">
    <name type="scientific">Gordonia namibiensis NBRC 108229</name>
    <dbReference type="NCBI Taxonomy" id="1208314"/>
    <lineage>
        <taxon>Bacteria</taxon>
        <taxon>Bacillati</taxon>
        <taxon>Actinomycetota</taxon>
        <taxon>Actinomycetes</taxon>
        <taxon>Mycobacteriales</taxon>
        <taxon>Gordoniaceae</taxon>
        <taxon>Gordonia</taxon>
    </lineage>
</organism>